<organism evidence="5">
    <name type="scientific">Caenorhabditis remanei</name>
    <name type="common">Caenorhabditis vulgaris</name>
    <dbReference type="NCBI Taxonomy" id="31234"/>
    <lineage>
        <taxon>Eukaryota</taxon>
        <taxon>Metazoa</taxon>
        <taxon>Ecdysozoa</taxon>
        <taxon>Nematoda</taxon>
        <taxon>Chromadorea</taxon>
        <taxon>Rhabditida</taxon>
        <taxon>Rhabditina</taxon>
        <taxon>Rhabditomorpha</taxon>
        <taxon>Rhabditoidea</taxon>
        <taxon>Rhabditidae</taxon>
        <taxon>Peloderinae</taxon>
        <taxon>Caenorhabditis</taxon>
    </lineage>
</organism>
<evidence type="ECO:0000256" key="1">
    <source>
        <dbReference type="SAM" id="SignalP"/>
    </source>
</evidence>
<protein>
    <submittedName>
        <fullName evidence="4">CRE-CLEC-262 protein</fullName>
    </submittedName>
</protein>
<dbReference type="SMART" id="SM00034">
    <property type="entry name" value="CLECT"/>
    <property type="match status" value="1"/>
</dbReference>
<feature type="signal peptide" evidence="1">
    <location>
        <begin position="1"/>
        <end position="18"/>
    </location>
</feature>
<dbReference type="OMA" id="IQIWIRN"/>
<proteinExistence type="predicted"/>
<keyword evidence="5" id="KW-1185">Reference proteome</keyword>
<dbReference type="PANTHER" id="PTHR47629">
    <property type="entry name" value="C-TYPE LECTIN-RELATED"/>
    <property type="match status" value="1"/>
</dbReference>
<dbReference type="Proteomes" id="UP000008281">
    <property type="component" value="Unassembled WGS sequence"/>
</dbReference>
<feature type="domain" description="PAN-3" evidence="3">
    <location>
        <begin position="1"/>
        <end position="138"/>
    </location>
</feature>
<sequence length="336" mass="37705">MLLSSFFLVLLFMTRIYSDTFSMIVTYGKPTNFTSYVSFFAISWDDCVIQCYKSMSCVVAHSTVSPISCNLYDVNKIFGVEKLEAADGFLVAFKVMNNQSFCPIGDNPPTFGEGTNHGIVTNDVGKCAYDINFDNTNTWQLTYTAIPDCPYGWTIFTRPTTKWCIQVTGGADITYTQSQALSYCEQLEATLTGLETTNERDFVANTAIDILGPEYPQFAGFWVSGVRKSECYADGWQDIPYCTGTNLQQFSFSDDYLSSYSGYTWDYEQPDRNAVGQWSNCIQIWIRNEAKFPNLTYSLYANGNVDDAVCDGVDYQDYYLRGFACGKLPVIPDGAC</sequence>
<accession>E3M0K4</accession>
<dbReference type="STRING" id="31234.E3M0K4"/>
<evidence type="ECO:0000313" key="4">
    <source>
        <dbReference type="EMBL" id="EFO87942.1"/>
    </source>
</evidence>
<evidence type="ECO:0000259" key="3">
    <source>
        <dbReference type="SMART" id="SM00605"/>
    </source>
</evidence>
<dbReference type="eggNOG" id="KOG4297">
    <property type="taxonomic scope" value="Eukaryota"/>
</dbReference>
<feature type="domain" description="C-type lectin" evidence="2">
    <location>
        <begin position="149"/>
        <end position="326"/>
    </location>
</feature>
<evidence type="ECO:0000313" key="5">
    <source>
        <dbReference type="Proteomes" id="UP000008281"/>
    </source>
</evidence>
<dbReference type="PANTHER" id="PTHR47629:SF4">
    <property type="entry name" value="PAN-3 DOMAIN-CONTAINING PROTEIN"/>
    <property type="match status" value="1"/>
</dbReference>
<evidence type="ECO:0000259" key="2">
    <source>
        <dbReference type="SMART" id="SM00034"/>
    </source>
</evidence>
<dbReference type="EMBL" id="DS268420">
    <property type="protein sequence ID" value="EFO87942.1"/>
    <property type="molecule type" value="Genomic_DNA"/>
</dbReference>
<dbReference type="InterPro" id="IPR016187">
    <property type="entry name" value="CTDL_fold"/>
</dbReference>
<name>E3M0K4_CAERE</name>
<dbReference type="OrthoDB" id="5786009at2759"/>
<reference evidence="4" key="1">
    <citation type="submission" date="2007-07" db="EMBL/GenBank/DDBJ databases">
        <title>PCAP assembly of the Caenorhabditis remanei genome.</title>
        <authorList>
            <consortium name="The Caenorhabditis remanei Sequencing Consortium"/>
            <person name="Wilson R.K."/>
        </authorList>
    </citation>
    <scope>NUCLEOTIDE SEQUENCE [LARGE SCALE GENOMIC DNA]</scope>
    <source>
        <strain evidence="4">PB4641</strain>
    </source>
</reference>
<dbReference type="InterPro" id="IPR016186">
    <property type="entry name" value="C-type_lectin-like/link_sf"/>
</dbReference>
<dbReference type="SUPFAM" id="SSF56436">
    <property type="entry name" value="C-type lectin-like"/>
    <property type="match status" value="1"/>
</dbReference>
<feature type="chain" id="PRO_5003173987" evidence="1">
    <location>
        <begin position="19"/>
        <end position="336"/>
    </location>
</feature>
<dbReference type="FunCoup" id="E3M0K4">
    <property type="interactions" value="2"/>
</dbReference>
<dbReference type="InterPro" id="IPR001304">
    <property type="entry name" value="C-type_lectin-like"/>
</dbReference>
<dbReference type="AlphaFoldDB" id="E3M0K4"/>
<gene>
    <name evidence="4" type="primary">Cre-clec-262</name>
    <name evidence="4" type="ORF">CRE_05449</name>
</gene>
<keyword evidence="1" id="KW-0732">Signal</keyword>
<dbReference type="Gene3D" id="3.10.100.10">
    <property type="entry name" value="Mannose-Binding Protein A, subunit A"/>
    <property type="match status" value="1"/>
</dbReference>
<dbReference type="SMART" id="SM00605">
    <property type="entry name" value="CW"/>
    <property type="match status" value="1"/>
</dbReference>
<dbReference type="InParanoid" id="E3M0K4"/>
<dbReference type="InterPro" id="IPR006583">
    <property type="entry name" value="PAN-3_domain"/>
</dbReference>
<dbReference type="Pfam" id="PF08277">
    <property type="entry name" value="PAN_3"/>
    <property type="match status" value="1"/>
</dbReference>
<dbReference type="HOGENOM" id="CLU_045736_2_0_1"/>